<reference evidence="2 3" key="1">
    <citation type="journal article" date="2009" name="Nature">
        <title>The Sorghum bicolor genome and the diversification of grasses.</title>
        <authorList>
            <person name="Paterson A.H."/>
            <person name="Bowers J.E."/>
            <person name="Bruggmann R."/>
            <person name="Dubchak I."/>
            <person name="Grimwood J."/>
            <person name="Gundlach H."/>
            <person name="Haberer G."/>
            <person name="Hellsten U."/>
            <person name="Mitros T."/>
            <person name="Poliakov A."/>
            <person name="Schmutz J."/>
            <person name="Spannagl M."/>
            <person name="Tang H."/>
            <person name="Wang X."/>
            <person name="Wicker T."/>
            <person name="Bharti A.K."/>
            <person name="Chapman J."/>
            <person name="Feltus F.A."/>
            <person name="Gowik U."/>
            <person name="Grigoriev I.V."/>
            <person name="Lyons E."/>
            <person name="Maher C.A."/>
            <person name="Martis M."/>
            <person name="Narechania A."/>
            <person name="Otillar R.P."/>
            <person name="Penning B.W."/>
            <person name="Salamov A.A."/>
            <person name="Wang Y."/>
            <person name="Zhang L."/>
            <person name="Carpita N.C."/>
            <person name="Freeling M."/>
            <person name="Gingle A.R."/>
            <person name="Hash C.T."/>
            <person name="Keller B."/>
            <person name="Klein P."/>
            <person name="Kresovich S."/>
            <person name="McCann M.C."/>
            <person name="Ming R."/>
            <person name="Peterson D.G."/>
            <person name="Mehboob-ur-Rahman"/>
            <person name="Ware D."/>
            <person name="Westhoff P."/>
            <person name="Mayer K.F."/>
            <person name="Messing J."/>
            <person name="Rokhsar D.S."/>
        </authorList>
    </citation>
    <scope>NUCLEOTIDE SEQUENCE [LARGE SCALE GENOMIC DNA]</scope>
    <source>
        <strain evidence="3">cv. BTx623</strain>
    </source>
</reference>
<dbReference type="Proteomes" id="UP000000768">
    <property type="component" value="Chromosome 1"/>
</dbReference>
<accession>A0A1B6QKG6</accession>
<dbReference type="EMBL" id="CM000760">
    <property type="protein sequence ID" value="KXG38400.1"/>
    <property type="molecule type" value="Genomic_DNA"/>
</dbReference>
<feature type="compositionally biased region" description="Low complexity" evidence="1">
    <location>
        <begin position="1"/>
        <end position="33"/>
    </location>
</feature>
<dbReference type="EMBL" id="CM000760">
    <property type="protein sequence ID" value="OQU91679.1"/>
    <property type="molecule type" value="Genomic_DNA"/>
</dbReference>
<dbReference type="AlphaFoldDB" id="A0A1B6QKG6"/>
<name>A0A1B6QKG6_SORBI</name>
<reference evidence="3" key="3">
    <citation type="journal article" date="2018" name="Plant J.">
        <title>The Sorghum bicolor reference genome: improved assembly, gene annotations, a transcriptome atlas, and signatures of genome organization.</title>
        <authorList>
            <person name="McCormick R.F."/>
            <person name="Truong S.K."/>
            <person name="Sreedasyam A."/>
            <person name="Jenkins J."/>
            <person name="Shu S."/>
            <person name="Sims D."/>
            <person name="Kennedy M."/>
            <person name="Amirebrahimi M."/>
            <person name="Weers B.D."/>
            <person name="McKinley B."/>
            <person name="Mattison A."/>
            <person name="Morishige D.T."/>
            <person name="Grimwood J."/>
            <person name="Schmutz J."/>
            <person name="Mullet J.E."/>
        </authorList>
    </citation>
    <scope>NUCLEOTIDE SEQUENCE [LARGE SCALE GENOMIC DNA]</scope>
    <source>
        <strain evidence="3">cv. BTx623</strain>
    </source>
</reference>
<dbReference type="Gramene" id="KXG38400">
    <property type="protein sequence ID" value="KXG38400"/>
    <property type="gene ID" value="SORBI_3001G227700"/>
</dbReference>
<dbReference type="OrthoDB" id="690835at2759"/>
<organism evidence="2 3">
    <name type="scientific">Sorghum bicolor</name>
    <name type="common">Sorghum</name>
    <name type="synonym">Sorghum vulgare</name>
    <dbReference type="NCBI Taxonomy" id="4558"/>
    <lineage>
        <taxon>Eukaryota</taxon>
        <taxon>Viridiplantae</taxon>
        <taxon>Streptophyta</taxon>
        <taxon>Embryophyta</taxon>
        <taxon>Tracheophyta</taxon>
        <taxon>Spermatophyta</taxon>
        <taxon>Magnoliopsida</taxon>
        <taxon>Liliopsida</taxon>
        <taxon>Poales</taxon>
        <taxon>Poaceae</taxon>
        <taxon>PACMAD clade</taxon>
        <taxon>Panicoideae</taxon>
        <taxon>Andropogonodae</taxon>
        <taxon>Andropogoneae</taxon>
        <taxon>Sorghinae</taxon>
        <taxon>Sorghum</taxon>
    </lineage>
</organism>
<evidence type="ECO:0000313" key="2">
    <source>
        <dbReference type="EMBL" id="KXG38400.1"/>
    </source>
</evidence>
<evidence type="ECO:0000256" key="1">
    <source>
        <dbReference type="SAM" id="MobiDB-lite"/>
    </source>
</evidence>
<feature type="compositionally biased region" description="Gly residues" evidence="1">
    <location>
        <begin position="60"/>
        <end position="69"/>
    </location>
</feature>
<dbReference type="InParanoid" id="A0A1B6QKG6"/>
<feature type="region of interest" description="Disordered" evidence="1">
    <location>
        <begin position="1"/>
        <end position="85"/>
    </location>
</feature>
<dbReference type="eggNOG" id="ENOG502T8FR">
    <property type="taxonomic scope" value="Eukaryota"/>
</dbReference>
<protein>
    <submittedName>
        <fullName evidence="2">Uncharacterized protein</fullName>
    </submittedName>
</protein>
<reference evidence="2" key="2">
    <citation type="submission" date="2017-02" db="EMBL/GenBank/DDBJ databases">
        <title>WGS assembly of Sorghum bicolor.</title>
        <authorList>
            <person name="Paterson A."/>
            <person name="Mullet J."/>
            <person name="Bowers J."/>
            <person name="Bruggmann R."/>
            <person name="Dubchak I."/>
            <person name="Grimwood J."/>
            <person name="Gundlach H."/>
            <person name="Haberer G."/>
            <person name="Hellsten U."/>
            <person name="Mitros T."/>
            <person name="Poliakov A."/>
            <person name="Schmutz J."/>
            <person name="Spannagl M."/>
            <person name="Tang H."/>
            <person name="Wang X."/>
            <person name="Wicker T."/>
            <person name="Bharti A."/>
            <person name="Chapman J."/>
            <person name="Feltus F."/>
            <person name="Gowik U."/>
            <person name="Grigoriev I."/>
            <person name="Lyons E."/>
            <person name="Maher C."/>
            <person name="Martis M."/>
            <person name="Narechania A."/>
            <person name="Otillar R."/>
            <person name="Penning B."/>
            <person name="Salamov A."/>
            <person name="Wang Y."/>
            <person name="Zhang L."/>
            <person name="Carpita N."/>
            <person name="Freeling M."/>
            <person name="Gingle A."/>
            <person name="Hash C."/>
            <person name="Keller B."/>
            <person name="Klein P."/>
            <person name="Kresovich S."/>
            <person name="Mccann M."/>
            <person name="Ming R."/>
            <person name="Peterson D."/>
            <person name="Rahman M."/>
            <person name="Ware D."/>
            <person name="Westhoff P."/>
            <person name="Mayer K."/>
            <person name="Messing J."/>
            <person name="Sims D."/>
            <person name="Jenkins J."/>
            <person name="Shu S."/>
            <person name="Rokhsar D."/>
        </authorList>
    </citation>
    <scope>NUCLEOTIDE SEQUENCE</scope>
</reference>
<evidence type="ECO:0000313" key="3">
    <source>
        <dbReference type="Proteomes" id="UP000000768"/>
    </source>
</evidence>
<proteinExistence type="predicted"/>
<keyword evidence="3" id="KW-1185">Reference proteome</keyword>
<dbReference type="Gramene" id="OQU91679">
    <property type="protein sequence ID" value="OQU91679"/>
    <property type="gene ID" value="SORBI_3001G227700"/>
</dbReference>
<gene>
    <name evidence="2" type="ORF">SORBI_3001G227700</name>
</gene>
<dbReference type="OMA" id="AKGPMFE"/>
<feature type="compositionally biased region" description="Polar residues" evidence="1">
    <location>
        <begin position="70"/>
        <end position="81"/>
    </location>
</feature>
<sequence length="139" mass="14239">MADAPAMPSSPPASAGNGDPSSPSVPVPRVLPSTMLLDNPPPSSGRARGPRGGRAAAASGSGGRGGGRGTKSTLTVATSYGTDGRKPDRLVEAVKKVPTDVDAGLASADILQLALAKGPMFEWLSYWPEKGFRKEDHPY</sequence>